<evidence type="ECO:0000313" key="3">
    <source>
        <dbReference type="Proteomes" id="UP000238650"/>
    </source>
</evidence>
<evidence type="ECO:0000256" key="1">
    <source>
        <dbReference type="SAM" id="MobiDB-lite"/>
    </source>
</evidence>
<evidence type="ECO:0000313" key="2">
    <source>
        <dbReference type="EMBL" id="PRI10020.1"/>
    </source>
</evidence>
<organism evidence="2 3">
    <name type="scientific">Leucobacter massiliensis</name>
    <dbReference type="NCBI Taxonomy" id="1686285"/>
    <lineage>
        <taxon>Bacteria</taxon>
        <taxon>Bacillati</taxon>
        <taxon>Actinomycetota</taxon>
        <taxon>Actinomycetes</taxon>
        <taxon>Micrococcales</taxon>
        <taxon>Microbacteriaceae</taxon>
        <taxon>Leucobacter</taxon>
    </lineage>
</organism>
<dbReference type="AlphaFoldDB" id="A0A2S9QKA2"/>
<protein>
    <submittedName>
        <fullName evidence="2">Uncharacterized protein</fullName>
    </submittedName>
</protein>
<sequence length="71" mass="7319">MREPRNGRAGTGGAGGGERDGVLPARGSPPARARPRWQFAAGTPRPRPARPGRVRRGGELSTGSCPCGRAS</sequence>
<keyword evidence="3" id="KW-1185">Reference proteome</keyword>
<dbReference type="Proteomes" id="UP000238650">
    <property type="component" value="Unassembled WGS sequence"/>
</dbReference>
<feature type="region of interest" description="Disordered" evidence="1">
    <location>
        <begin position="1"/>
        <end position="71"/>
    </location>
</feature>
<proteinExistence type="predicted"/>
<reference evidence="2 3" key="1">
    <citation type="journal article" date="2017" name="New Microbes New Infect">
        <title>Genome sequence of 'Leucobacter massiliensis' sp. nov. isolated from human pharynx after travel to the 2014 Hajj.</title>
        <authorList>
            <person name="Leangapichart T."/>
            <person name="Gautret P."/>
            <person name="Nguyen T.T."/>
            <person name="Armstrong N."/>
            <person name="Rolain J.M."/>
        </authorList>
    </citation>
    <scope>NUCLEOTIDE SEQUENCE [LARGE SCALE GENOMIC DNA]</scope>
    <source>
        <strain evidence="2 3">122RC15</strain>
    </source>
</reference>
<gene>
    <name evidence="2" type="ORF">B4915_13945</name>
</gene>
<dbReference type="EMBL" id="MWZD01000024">
    <property type="protein sequence ID" value="PRI10020.1"/>
    <property type="molecule type" value="Genomic_DNA"/>
</dbReference>
<accession>A0A2S9QKA2</accession>
<name>A0A2S9QKA2_9MICO</name>
<comment type="caution">
    <text evidence="2">The sequence shown here is derived from an EMBL/GenBank/DDBJ whole genome shotgun (WGS) entry which is preliminary data.</text>
</comment>